<dbReference type="InterPro" id="IPR052794">
    <property type="entry name" value="Mito_Ser_Protease_LACTB"/>
</dbReference>
<feature type="chain" id="PRO_5011117169" evidence="1">
    <location>
        <begin position="25"/>
        <end position="630"/>
    </location>
</feature>
<dbReference type="InterPro" id="IPR012338">
    <property type="entry name" value="Beta-lactam/transpept-like"/>
</dbReference>
<evidence type="ECO:0000313" key="4">
    <source>
        <dbReference type="Proteomes" id="UP000217895"/>
    </source>
</evidence>
<dbReference type="GO" id="GO:0006508">
    <property type="term" value="P:proteolysis"/>
    <property type="evidence" value="ECO:0007669"/>
    <property type="project" value="TreeGrafter"/>
</dbReference>
<feature type="domain" description="Beta-lactamase-related" evidence="2">
    <location>
        <begin position="300"/>
        <end position="568"/>
    </location>
</feature>
<dbReference type="InterPro" id="IPR001466">
    <property type="entry name" value="Beta-lactam-related"/>
</dbReference>
<dbReference type="GO" id="GO:0008233">
    <property type="term" value="F:peptidase activity"/>
    <property type="evidence" value="ECO:0007669"/>
    <property type="project" value="TreeGrafter"/>
</dbReference>
<dbReference type="EMBL" id="AP018203">
    <property type="protein sequence ID" value="BAY54618.1"/>
    <property type="molecule type" value="Genomic_DNA"/>
</dbReference>
<keyword evidence="4" id="KW-1185">Reference proteome</keyword>
<dbReference type="InterPro" id="IPR049511">
    <property type="entry name" value="PGH-like_rpt"/>
</dbReference>
<reference evidence="3 4" key="1">
    <citation type="submission" date="2017-06" db="EMBL/GenBank/DDBJ databases">
        <title>Genome sequencing of cyanobaciteial culture collection at National Institute for Environmental Studies (NIES).</title>
        <authorList>
            <person name="Hirose Y."/>
            <person name="Shimura Y."/>
            <person name="Fujisawa T."/>
            <person name="Nakamura Y."/>
            <person name="Kawachi M."/>
        </authorList>
    </citation>
    <scope>NUCLEOTIDE SEQUENCE [LARGE SCALE GENOMIC DNA]</scope>
    <source>
        <strain evidence="3 4">NIES-2135</strain>
    </source>
</reference>
<dbReference type="SUPFAM" id="SSF56601">
    <property type="entry name" value="beta-lactamase/transpeptidase-like"/>
    <property type="match status" value="1"/>
</dbReference>
<sequence>MKRIAIATLTMLGLVFPLASKTLASPIDDPNNIDWASIRGYDSKDFNEYFNKKKAEGYRVVDLEVDEINGKANYAAIFQKNTDQRGWASLRDLSDEEFSKRWNEFKDKGFRLIDQEAYTLNGKRFYAGVWEENKGNLGWVSYRNVDGEEFGKRFKQYSDQGFRMIDTEAYSSGGKTLYSAIWIKNTDNVNWVAFRDMSESAYAEKFKSLSDQGYRSLDFESYVRNGEQQYAAIWVKNNGRAWASRRDMTANQYANWWKTYTDEGYRLVDFEAYNTPQGTRYAGIWRQNGEKLSWQPKKAVDNAISEYQKQFNIPGISVAIVQNGKLIYTRGFGYADIEQQKVAHSGTVFRTASVAKLITRALTLRLDDQNVLSIDKLTRTYVPILPQHHTHTVRQLLEHQSGIRHYRGSKRANCEVPNNPAWKDSSNTQYATSTQATELFRDDPLMFSPGAKTCYSTHAYTVVGAAIEGASKQSFTGIFDREITQGLGLSTLRPELISQANPDRATLYRDKTSSTAKNVPSTRDNISWKIGGGGLETSSVDLARFGMRLLPGQSFLSQKSYDDLWRGRKTIQHSGAQNGANSYLRVHSEKGTVIAVLSNQSLELGENDPNQDEAGVGKLTDAISSIILKD</sequence>
<organism evidence="3 4">
    <name type="scientific">Leptolyngbya boryana NIES-2135</name>
    <dbReference type="NCBI Taxonomy" id="1973484"/>
    <lineage>
        <taxon>Bacteria</taxon>
        <taxon>Bacillati</taxon>
        <taxon>Cyanobacteriota</taxon>
        <taxon>Cyanophyceae</taxon>
        <taxon>Leptolyngbyales</taxon>
        <taxon>Leptolyngbyaceae</taxon>
        <taxon>Leptolyngbya group</taxon>
        <taxon>Leptolyngbya</taxon>
    </lineage>
</organism>
<gene>
    <name evidence="3" type="ORF">NIES2135_14360</name>
</gene>
<dbReference type="Proteomes" id="UP000217895">
    <property type="component" value="Chromosome"/>
</dbReference>
<dbReference type="GO" id="GO:0019216">
    <property type="term" value="P:regulation of lipid metabolic process"/>
    <property type="evidence" value="ECO:0007669"/>
    <property type="project" value="TreeGrafter"/>
</dbReference>
<dbReference type="Gene3D" id="3.40.710.10">
    <property type="entry name" value="DD-peptidase/beta-lactamase superfamily"/>
    <property type="match status" value="1"/>
</dbReference>
<protein>
    <submittedName>
        <fullName evidence="3">Beta-lactamase</fullName>
    </submittedName>
</protein>
<accession>A0A1Z4JD64</accession>
<keyword evidence="1" id="KW-0732">Signal</keyword>
<evidence type="ECO:0000259" key="2">
    <source>
        <dbReference type="Pfam" id="PF00144"/>
    </source>
</evidence>
<evidence type="ECO:0000313" key="3">
    <source>
        <dbReference type="EMBL" id="BAY54618.1"/>
    </source>
</evidence>
<evidence type="ECO:0000256" key="1">
    <source>
        <dbReference type="SAM" id="SignalP"/>
    </source>
</evidence>
<feature type="signal peptide" evidence="1">
    <location>
        <begin position="1"/>
        <end position="24"/>
    </location>
</feature>
<dbReference type="Pfam" id="PF00144">
    <property type="entry name" value="Beta-lactamase"/>
    <property type="match status" value="1"/>
</dbReference>
<dbReference type="PANTHER" id="PTHR46520">
    <property type="entry name" value="SERINE BETA-LACTAMASE-LIKE PROTEIN LACTB, MITOCHONDRIAL"/>
    <property type="match status" value="1"/>
</dbReference>
<dbReference type="PANTHER" id="PTHR46520:SF1">
    <property type="entry name" value="SERINE BETA-LACTAMASE-LIKE PROTEIN LACTB, MITOCHONDRIAL"/>
    <property type="match status" value="1"/>
</dbReference>
<name>A0A1Z4JD64_LEPBY</name>
<proteinExistence type="predicted"/>
<dbReference type="AlphaFoldDB" id="A0A1Z4JD64"/>
<dbReference type="Pfam" id="PF17660">
    <property type="entry name" value="BTRD1"/>
    <property type="match status" value="5"/>
</dbReference>